<dbReference type="EMBL" id="VDLU01000004">
    <property type="protein sequence ID" value="TNJ27034.1"/>
    <property type="molecule type" value="Genomic_DNA"/>
</dbReference>
<evidence type="ECO:0000313" key="1">
    <source>
        <dbReference type="EMBL" id="TNJ27034.1"/>
    </source>
</evidence>
<dbReference type="Proteomes" id="UP000315496">
    <property type="component" value="Chromosome 4"/>
</dbReference>
<dbReference type="PANTHER" id="PTHR46533">
    <property type="entry name" value="ZINC FINGER MYND DOMAIN-CONTAINING PROTEIN 12"/>
    <property type="match status" value="1"/>
</dbReference>
<accession>A0A4Z1SMU9</accession>
<keyword evidence="2" id="KW-1185">Reference proteome</keyword>
<dbReference type="OrthoDB" id="3174329at2759"/>
<proteinExistence type="predicted"/>
<comment type="caution">
    <text evidence="1">The sequence shown here is derived from an EMBL/GenBank/DDBJ whole genome shotgun (WGS) entry which is preliminary data.</text>
</comment>
<dbReference type="VEuPathDB" id="GiardiaDB:GMRT_14650"/>
<sequence>MPWERNASKGGRVFEREGLSREELEWNTLAQRRLRTQRFATLKNVNPLAMPRAKALFYTCEVCTQPAKLQCSKCGSCWCKQEHFLLDSESIHFAICPKLAEIRELSLQEGRLESLAEIVQRAHEAPVQIGLLREVCDAAQERAERYIGDRCYIMAVAPASRYMRLALLLYSATSYEYLHASILVARAQLGLEKYSRVEATLVQLRADAFRLLDHVQSEIGRPADTRAKPSVGGTLISLQLCTMPLRIIARIPSRYIALLGSLYLIAGTLYLDMGRYKEALHEYAHSSYCMALAYGPASLETSLAYSNVAFVYLRKAYDLPVPMRFEHFLEHIQHNPDTNIVDKETLTRAVHVALFVVNVWATHLRQRMNMGQGITLHTRDAGDPRRVLLEIQCFIRLHCGQVSFEYGHASLTLALLYAVYDDEANAFLHSKRAYEAFRAGLENPDAWASPYSAEAKAYASEARETMDALSAFITRFSHLR</sequence>
<reference evidence="1 2" key="1">
    <citation type="submission" date="2019-05" db="EMBL/GenBank/DDBJ databases">
        <title>The compact genome of Giardia muris reveals important steps in the evolution of intestinal protozoan parasites.</title>
        <authorList>
            <person name="Xu F."/>
            <person name="Jimenez-Gonzalez A."/>
            <person name="Einarsson E."/>
            <person name="Astvaldsson A."/>
            <person name="Peirasmaki D."/>
            <person name="Eckmann L."/>
            <person name="Andersson J.O."/>
            <person name="Svard S.G."/>
            <person name="Jerlstrom-Hultqvist J."/>
        </authorList>
    </citation>
    <scope>NUCLEOTIDE SEQUENCE [LARGE SCALE GENOMIC DNA]</scope>
    <source>
        <strain evidence="1 2">Roberts-Thomson</strain>
    </source>
</reference>
<gene>
    <name evidence="1" type="ORF">GMRT_14650</name>
</gene>
<dbReference type="InterPro" id="IPR053248">
    <property type="entry name" value="Zinc_finger_MYND_domain"/>
</dbReference>
<dbReference type="AlphaFoldDB" id="A0A4Z1SMU9"/>
<organism evidence="1 2">
    <name type="scientific">Giardia muris</name>
    <dbReference type="NCBI Taxonomy" id="5742"/>
    <lineage>
        <taxon>Eukaryota</taxon>
        <taxon>Metamonada</taxon>
        <taxon>Diplomonadida</taxon>
        <taxon>Hexamitidae</taxon>
        <taxon>Giardiinae</taxon>
        <taxon>Giardia</taxon>
    </lineage>
</organism>
<evidence type="ECO:0008006" key="3">
    <source>
        <dbReference type="Google" id="ProtNLM"/>
    </source>
</evidence>
<dbReference type="PANTHER" id="PTHR46533:SF1">
    <property type="entry name" value="ZINC FINGER MYND DOMAIN-CONTAINING PROTEIN 12"/>
    <property type="match status" value="1"/>
</dbReference>
<evidence type="ECO:0000313" key="2">
    <source>
        <dbReference type="Proteomes" id="UP000315496"/>
    </source>
</evidence>
<name>A0A4Z1SMU9_GIAMU</name>
<protein>
    <recommendedName>
        <fullName evidence="3">Zinc finger domain-containing protein</fullName>
    </recommendedName>
</protein>